<evidence type="ECO:0000259" key="7">
    <source>
        <dbReference type="Pfam" id="PF08340"/>
    </source>
</evidence>
<accession>A0A554W4H2</accession>
<evidence type="ECO:0000259" key="6">
    <source>
        <dbReference type="Pfam" id="PF03755"/>
    </source>
</evidence>
<sequence>MTGYASARGPVVPQTLDSEAESSAPSLVVEVRSVNGRFLDLALRLPDELRAAEPALRERVASCLRRGKVELRVALELGGPAGLRLPSSHELQRLLALQDQVRAWLPQAAPLSVADALQWTQRHAAVPAQAHEALLSLTDQALQALQSARAREGHKLTAMLQERLAQLRERIQQAQPLAPLAVEQQRQRYLQRLHEALGAAHAADTPALQERVLAEATAFALRIDVAEELTRLAAHVDEMQQLLRQGGEVGKRLDFLAQELHREANTLGAKSASLELTRLSVDMKVLIEQIREQVQNLE</sequence>
<keyword evidence="9" id="KW-1185">Reference proteome</keyword>
<evidence type="ECO:0000256" key="1">
    <source>
        <dbReference type="ARBA" id="ARBA00001968"/>
    </source>
</evidence>
<proteinExistence type="inferred from homology"/>
<name>A0A554W4H2_9BURK</name>
<feature type="domain" description="Endoribonuclease YicC-like C-terminal" evidence="7">
    <location>
        <begin position="179"/>
        <end position="298"/>
    </location>
</feature>
<dbReference type="NCBIfam" id="TIGR00255">
    <property type="entry name" value="YicC/YloC family endoribonuclease"/>
    <property type="match status" value="1"/>
</dbReference>
<dbReference type="PANTHER" id="PTHR30636">
    <property type="entry name" value="UPF0701 PROTEIN YICC"/>
    <property type="match status" value="1"/>
</dbReference>
<evidence type="ECO:0000256" key="2">
    <source>
        <dbReference type="ARBA" id="ARBA00022722"/>
    </source>
</evidence>
<dbReference type="Proteomes" id="UP000315736">
    <property type="component" value="Unassembled WGS sequence"/>
</dbReference>
<gene>
    <name evidence="8" type="ORF">Talka_02112</name>
</gene>
<comment type="similarity">
    <text evidence="5">Belongs to the YicC/YloC family.</text>
</comment>
<dbReference type="OrthoDB" id="9771229at2"/>
<reference evidence="8 9" key="1">
    <citation type="submission" date="2019-07" db="EMBL/GenBank/DDBJ databases">
        <title>Tepidimonas alkaliphilus YIM 72238 draft genome.</title>
        <authorList>
            <person name="Da Costa M.S."/>
            <person name="Froufe H.J.C."/>
            <person name="Egas C."/>
            <person name="Albuquerque L."/>
        </authorList>
    </citation>
    <scope>NUCLEOTIDE SEQUENCE [LARGE SCALE GENOMIC DNA]</scope>
    <source>
        <strain evidence="8 9">YIM 72238</strain>
    </source>
</reference>
<evidence type="ECO:0008006" key="10">
    <source>
        <dbReference type="Google" id="ProtNLM"/>
    </source>
</evidence>
<dbReference type="Pfam" id="PF08340">
    <property type="entry name" value="YicC-like_C"/>
    <property type="match status" value="1"/>
</dbReference>
<keyword evidence="3" id="KW-0255">Endonuclease</keyword>
<evidence type="ECO:0000256" key="4">
    <source>
        <dbReference type="ARBA" id="ARBA00022801"/>
    </source>
</evidence>
<keyword evidence="2" id="KW-0540">Nuclease</keyword>
<comment type="caution">
    <text evidence="8">The sequence shown here is derived from an EMBL/GenBank/DDBJ whole genome shotgun (WGS) entry which is preliminary data.</text>
</comment>
<dbReference type="GO" id="GO:0016787">
    <property type="term" value="F:hydrolase activity"/>
    <property type="evidence" value="ECO:0007669"/>
    <property type="project" value="UniProtKB-KW"/>
</dbReference>
<organism evidence="8 9">
    <name type="scientific">Tepidimonas alkaliphilus</name>
    <dbReference type="NCBI Taxonomy" id="2588942"/>
    <lineage>
        <taxon>Bacteria</taxon>
        <taxon>Pseudomonadati</taxon>
        <taxon>Pseudomonadota</taxon>
        <taxon>Betaproteobacteria</taxon>
        <taxon>Burkholderiales</taxon>
        <taxon>Tepidimonas</taxon>
    </lineage>
</organism>
<protein>
    <recommendedName>
        <fullName evidence="10">YicC family protein</fullName>
    </recommendedName>
</protein>
<dbReference type="AlphaFoldDB" id="A0A554W4H2"/>
<keyword evidence="4" id="KW-0378">Hydrolase</keyword>
<feature type="domain" description="Endoribonuclease YicC-like N-terminal" evidence="6">
    <location>
        <begin position="1"/>
        <end position="157"/>
    </location>
</feature>
<dbReference type="InterPro" id="IPR005229">
    <property type="entry name" value="YicC/YloC-like"/>
</dbReference>
<dbReference type="InterPro" id="IPR013551">
    <property type="entry name" value="YicC-like_C"/>
</dbReference>
<evidence type="ECO:0000313" key="9">
    <source>
        <dbReference type="Proteomes" id="UP000315736"/>
    </source>
</evidence>
<dbReference type="InterPro" id="IPR013527">
    <property type="entry name" value="YicC-like_N"/>
</dbReference>
<evidence type="ECO:0000313" key="8">
    <source>
        <dbReference type="EMBL" id="TSE18470.1"/>
    </source>
</evidence>
<dbReference type="GO" id="GO:0004521">
    <property type="term" value="F:RNA endonuclease activity"/>
    <property type="evidence" value="ECO:0007669"/>
    <property type="project" value="InterPro"/>
</dbReference>
<evidence type="ECO:0000256" key="3">
    <source>
        <dbReference type="ARBA" id="ARBA00022759"/>
    </source>
</evidence>
<evidence type="ECO:0000256" key="5">
    <source>
        <dbReference type="ARBA" id="ARBA00035648"/>
    </source>
</evidence>
<dbReference type="EMBL" id="VJNB01000013">
    <property type="protein sequence ID" value="TSE18470.1"/>
    <property type="molecule type" value="Genomic_DNA"/>
</dbReference>
<dbReference type="PANTHER" id="PTHR30636:SF3">
    <property type="entry name" value="UPF0701 PROTEIN YICC"/>
    <property type="match status" value="1"/>
</dbReference>
<comment type="cofactor">
    <cofactor evidence="1">
        <name>a divalent metal cation</name>
        <dbReference type="ChEBI" id="CHEBI:60240"/>
    </cofactor>
</comment>
<dbReference type="Pfam" id="PF03755">
    <property type="entry name" value="YicC-like_N"/>
    <property type="match status" value="1"/>
</dbReference>